<dbReference type="SUPFAM" id="SSF102405">
    <property type="entry name" value="MCP/YpsA-like"/>
    <property type="match status" value="1"/>
</dbReference>
<protein>
    <submittedName>
        <fullName evidence="3">DNA-processing protein DprA</fullName>
    </submittedName>
</protein>
<dbReference type="PANTHER" id="PTHR43022:SF1">
    <property type="entry name" value="PROTEIN SMF"/>
    <property type="match status" value="1"/>
</dbReference>
<proteinExistence type="inferred from homology"/>
<dbReference type="PANTHER" id="PTHR43022">
    <property type="entry name" value="PROTEIN SMF"/>
    <property type="match status" value="1"/>
</dbReference>
<evidence type="ECO:0000313" key="4">
    <source>
        <dbReference type="Proteomes" id="UP001595699"/>
    </source>
</evidence>
<dbReference type="Proteomes" id="UP001595699">
    <property type="component" value="Unassembled WGS sequence"/>
</dbReference>
<comment type="similarity">
    <text evidence="1">Belongs to the DprA/Smf family.</text>
</comment>
<dbReference type="NCBIfam" id="TIGR00732">
    <property type="entry name" value="dprA"/>
    <property type="match status" value="1"/>
</dbReference>
<sequence length="393" mass="40893">MTEVSDDERLARAALTGLSEPGNVILARFVAEHGPEATLQAIRNGSYPGTALQDLQARLAASEPGADLDRAAKAGAWLVCPGDPEWPVQLDVLAESESTEGAGGEPLALWVRGSLELGVITQRACAIVGARSATQYGTHVAGELAAGLADRGVTIVSGGAFGIDVAAHRGALAANGYTVAVLACGVDIPYPRAHAALFDRIAEEGLLVSEVPPGSTPRRPRFLVRNRLIAALSEGTVVVEAALRSGALNTAAWAHRCQREVMAIPGSVLSPLSAGTNQLIRDAGAILVTDSAEIAEQIGRIGDDLAPVKAGEQRARDALDRRSQQVLECVPVQQFQGIAQLAATAGVPVDETLAVLGHLLLLGFVEHVGAGWRLSAAERTRNRHASTVERTGS</sequence>
<evidence type="ECO:0000256" key="1">
    <source>
        <dbReference type="ARBA" id="ARBA00006525"/>
    </source>
</evidence>
<name>A0ABV7YEG6_9ACTN</name>
<dbReference type="EMBL" id="JBHRZH010000020">
    <property type="protein sequence ID" value="MFC3763721.1"/>
    <property type="molecule type" value="Genomic_DNA"/>
</dbReference>
<feature type="domain" description="Smf/DprA SLOG" evidence="2">
    <location>
        <begin position="78"/>
        <end position="298"/>
    </location>
</feature>
<dbReference type="Gene3D" id="3.40.50.450">
    <property type="match status" value="1"/>
</dbReference>
<dbReference type="InterPro" id="IPR003488">
    <property type="entry name" value="DprA"/>
</dbReference>
<organism evidence="3 4">
    <name type="scientific">Tenggerimyces flavus</name>
    <dbReference type="NCBI Taxonomy" id="1708749"/>
    <lineage>
        <taxon>Bacteria</taxon>
        <taxon>Bacillati</taxon>
        <taxon>Actinomycetota</taxon>
        <taxon>Actinomycetes</taxon>
        <taxon>Propionibacteriales</taxon>
        <taxon>Nocardioidaceae</taxon>
        <taxon>Tenggerimyces</taxon>
    </lineage>
</organism>
<dbReference type="Pfam" id="PF02481">
    <property type="entry name" value="DNA_processg_A"/>
    <property type="match status" value="1"/>
</dbReference>
<dbReference type="RefSeq" id="WP_205118594.1">
    <property type="nucleotide sequence ID" value="NZ_JAFBCM010000001.1"/>
</dbReference>
<dbReference type="InterPro" id="IPR057666">
    <property type="entry name" value="DrpA_SLOG"/>
</dbReference>
<comment type="caution">
    <text evidence="3">The sequence shown here is derived from an EMBL/GenBank/DDBJ whole genome shotgun (WGS) entry which is preliminary data.</text>
</comment>
<accession>A0ABV7YEG6</accession>
<evidence type="ECO:0000313" key="3">
    <source>
        <dbReference type="EMBL" id="MFC3763721.1"/>
    </source>
</evidence>
<keyword evidence="4" id="KW-1185">Reference proteome</keyword>
<reference evidence="4" key="1">
    <citation type="journal article" date="2019" name="Int. J. Syst. Evol. Microbiol.">
        <title>The Global Catalogue of Microorganisms (GCM) 10K type strain sequencing project: providing services to taxonomists for standard genome sequencing and annotation.</title>
        <authorList>
            <consortium name="The Broad Institute Genomics Platform"/>
            <consortium name="The Broad Institute Genome Sequencing Center for Infectious Disease"/>
            <person name="Wu L."/>
            <person name="Ma J."/>
        </authorList>
    </citation>
    <scope>NUCLEOTIDE SEQUENCE [LARGE SCALE GENOMIC DNA]</scope>
    <source>
        <strain evidence="4">CGMCC 4.7241</strain>
    </source>
</reference>
<evidence type="ECO:0000259" key="2">
    <source>
        <dbReference type="Pfam" id="PF02481"/>
    </source>
</evidence>
<gene>
    <name evidence="3" type="primary">dprA</name>
    <name evidence="3" type="ORF">ACFOUW_22980</name>
</gene>